<feature type="domain" description="Indole-3-glycerol phosphate synthase" evidence="10">
    <location>
        <begin position="4"/>
        <end position="246"/>
    </location>
</feature>
<dbReference type="GO" id="GO:0004425">
    <property type="term" value="F:indole-3-glycerol-phosphate synthase activity"/>
    <property type="evidence" value="ECO:0007669"/>
    <property type="project" value="UniProtKB-UniRule"/>
</dbReference>
<evidence type="ECO:0000256" key="1">
    <source>
        <dbReference type="ARBA" id="ARBA00001633"/>
    </source>
</evidence>
<evidence type="ECO:0000256" key="8">
    <source>
        <dbReference type="ARBA" id="ARBA00023239"/>
    </source>
</evidence>
<dbReference type="Pfam" id="PF00218">
    <property type="entry name" value="IGPS"/>
    <property type="match status" value="1"/>
</dbReference>
<dbReference type="InterPro" id="IPR001468">
    <property type="entry name" value="Indole-3-GlycerolPSynthase_CS"/>
</dbReference>
<dbReference type="AlphaFoldDB" id="A0A221MHZ2"/>
<dbReference type="InterPro" id="IPR013785">
    <property type="entry name" value="Aldolase_TIM"/>
</dbReference>
<dbReference type="Proteomes" id="UP000204391">
    <property type="component" value="Chromosome"/>
</dbReference>
<keyword evidence="6 9" id="KW-0822">Tryptophan biosynthesis</keyword>
<evidence type="ECO:0000259" key="10">
    <source>
        <dbReference type="Pfam" id="PF00218"/>
    </source>
</evidence>
<evidence type="ECO:0000256" key="5">
    <source>
        <dbReference type="ARBA" id="ARBA00022793"/>
    </source>
</evidence>
<dbReference type="PANTHER" id="PTHR22854:SF2">
    <property type="entry name" value="INDOLE-3-GLYCEROL-PHOSPHATE SYNTHASE"/>
    <property type="match status" value="1"/>
</dbReference>
<evidence type="ECO:0000313" key="12">
    <source>
        <dbReference type="Proteomes" id="UP000204391"/>
    </source>
</evidence>
<sequence length="264" mass="28967">MTILDKIIAQKKMEVEQLKANGFERFSDSLKKVESIFPGSDSMHIISEIKRSSPSKGAIDMAVDPVSRAKQYEKFGASAISVLTDKTFFNGSMEDLRAVREAVDLPLLCKDFMIDTIQIDQAKNAGATIILLIVAALSESKLRELYHYAKQHDLEVLCEVHNEAEMEVAINLGANLIGVNNRNLKTFEVDLNVTEKLAPMIRESSTTLISESGIRSRADVERAAQAGAKGILVGETLMRSDDLAATFLDLQVPLPSKGVNSNAR</sequence>
<evidence type="ECO:0000256" key="9">
    <source>
        <dbReference type="HAMAP-Rule" id="MF_00134"/>
    </source>
</evidence>
<keyword evidence="8 9" id="KW-0456">Lyase</keyword>
<dbReference type="CDD" id="cd00331">
    <property type="entry name" value="IGPS"/>
    <property type="match status" value="1"/>
</dbReference>
<dbReference type="EMBL" id="CP022437">
    <property type="protein sequence ID" value="ASN07222.1"/>
    <property type="molecule type" value="Genomic_DNA"/>
</dbReference>
<protein>
    <recommendedName>
        <fullName evidence="9">Indole-3-glycerol phosphate synthase</fullName>
        <shortName evidence="9">IGPS</shortName>
        <ecNumber evidence="9">4.1.1.48</ecNumber>
    </recommendedName>
</protein>
<dbReference type="NCBIfam" id="NF001377">
    <property type="entry name" value="PRK00278.2-4"/>
    <property type="match status" value="1"/>
</dbReference>
<reference evidence="11 12" key="1">
    <citation type="journal article" date="2003" name="Int. J. Syst. Evol. Microbiol.">
        <title>Virgibacillus carmonensis sp. nov., Virgibacillus necropolis sp. nov. and Virgibacillus picturae sp. nov., three novel species isolated from deteriorated mural paintings, transfer of the species of the genus salibacillus to Virgibacillus, as Virgibacillus marismortui comb. nov. and Virgibacillus salexigens comb. nov., and emended description of the genus Virgibacillus.</title>
        <authorList>
            <person name="Heyrman J."/>
            <person name="Logan N.A."/>
            <person name="Busse H.J."/>
            <person name="Balcaen A."/>
            <person name="Lebbe L."/>
            <person name="Rodriguez-Diaz M."/>
            <person name="Swings J."/>
            <person name="De Vos P."/>
        </authorList>
    </citation>
    <scope>NUCLEOTIDE SEQUENCE [LARGE SCALE GENOMIC DNA]</scope>
    <source>
        <strain evidence="11 12">LMG 19488</strain>
    </source>
</reference>
<dbReference type="OrthoDB" id="9804217at2"/>
<keyword evidence="7 9" id="KW-0057">Aromatic amino acid biosynthesis</keyword>
<dbReference type="HAMAP" id="MF_00134_A">
    <property type="entry name" value="IGPS_A"/>
    <property type="match status" value="1"/>
</dbReference>
<dbReference type="FunFam" id="3.20.20.70:FF:000024">
    <property type="entry name" value="Indole-3-glycerol phosphate synthase"/>
    <property type="match status" value="1"/>
</dbReference>
<dbReference type="InterPro" id="IPR013798">
    <property type="entry name" value="Indole-3-glycerol_P_synth_dom"/>
</dbReference>
<dbReference type="GO" id="GO:0000162">
    <property type="term" value="P:L-tryptophan biosynthetic process"/>
    <property type="evidence" value="ECO:0007669"/>
    <property type="project" value="UniProtKB-UniRule"/>
</dbReference>
<dbReference type="NCBIfam" id="NF001371">
    <property type="entry name" value="PRK00278.1-3"/>
    <property type="match status" value="1"/>
</dbReference>
<dbReference type="Gene3D" id="3.20.20.70">
    <property type="entry name" value="Aldolase class I"/>
    <property type="match status" value="1"/>
</dbReference>
<gene>
    <name evidence="9" type="primary">trpC</name>
    <name evidence="11" type="ORF">CFK40_20550</name>
</gene>
<dbReference type="PROSITE" id="PS00614">
    <property type="entry name" value="IGPS"/>
    <property type="match status" value="1"/>
</dbReference>
<comment type="similarity">
    <text evidence="3 9">Belongs to the TrpC family.</text>
</comment>
<keyword evidence="4 9" id="KW-0028">Amino-acid biosynthesis</keyword>
<accession>A0A221MHZ2</accession>
<dbReference type="InterPro" id="IPR011060">
    <property type="entry name" value="RibuloseP-bd_barrel"/>
</dbReference>
<dbReference type="RefSeq" id="WP_089534215.1">
    <property type="nucleotide sequence ID" value="NZ_CP022437.1"/>
</dbReference>
<dbReference type="InterPro" id="IPR045186">
    <property type="entry name" value="Indole-3-glycerol_P_synth"/>
</dbReference>
<dbReference type="PANTHER" id="PTHR22854">
    <property type="entry name" value="TRYPTOPHAN BIOSYNTHESIS PROTEIN"/>
    <property type="match status" value="1"/>
</dbReference>
<comment type="pathway">
    <text evidence="2 9">Amino-acid biosynthesis; L-tryptophan biosynthesis; L-tryptophan from chorismate: step 4/5.</text>
</comment>
<evidence type="ECO:0000256" key="3">
    <source>
        <dbReference type="ARBA" id="ARBA00008737"/>
    </source>
</evidence>
<name>A0A221MHZ2_9BACI</name>
<dbReference type="UniPathway" id="UPA00035">
    <property type="reaction ID" value="UER00043"/>
</dbReference>
<evidence type="ECO:0000256" key="6">
    <source>
        <dbReference type="ARBA" id="ARBA00022822"/>
    </source>
</evidence>
<dbReference type="SUPFAM" id="SSF51366">
    <property type="entry name" value="Ribulose-phoshate binding barrel"/>
    <property type="match status" value="1"/>
</dbReference>
<organism evidence="11 12">
    <name type="scientific">Virgibacillus necropolis</name>
    <dbReference type="NCBI Taxonomy" id="163877"/>
    <lineage>
        <taxon>Bacteria</taxon>
        <taxon>Bacillati</taxon>
        <taxon>Bacillota</taxon>
        <taxon>Bacilli</taxon>
        <taxon>Bacillales</taxon>
        <taxon>Bacillaceae</taxon>
        <taxon>Virgibacillus</taxon>
    </lineage>
</organism>
<proteinExistence type="inferred from homology"/>
<evidence type="ECO:0000256" key="4">
    <source>
        <dbReference type="ARBA" id="ARBA00022605"/>
    </source>
</evidence>
<keyword evidence="12" id="KW-1185">Reference proteome</keyword>
<evidence type="ECO:0000256" key="7">
    <source>
        <dbReference type="ARBA" id="ARBA00023141"/>
    </source>
</evidence>
<comment type="catalytic activity">
    <reaction evidence="1 9">
        <text>1-(2-carboxyphenylamino)-1-deoxy-D-ribulose 5-phosphate + H(+) = (1S,2R)-1-C-(indol-3-yl)glycerol 3-phosphate + CO2 + H2O</text>
        <dbReference type="Rhea" id="RHEA:23476"/>
        <dbReference type="ChEBI" id="CHEBI:15377"/>
        <dbReference type="ChEBI" id="CHEBI:15378"/>
        <dbReference type="ChEBI" id="CHEBI:16526"/>
        <dbReference type="ChEBI" id="CHEBI:58613"/>
        <dbReference type="ChEBI" id="CHEBI:58866"/>
        <dbReference type="EC" id="4.1.1.48"/>
    </reaction>
</comment>
<dbReference type="HAMAP" id="MF_00134_B">
    <property type="entry name" value="IGPS_B"/>
    <property type="match status" value="1"/>
</dbReference>
<dbReference type="EC" id="4.1.1.48" evidence="9"/>
<evidence type="ECO:0000313" key="11">
    <source>
        <dbReference type="EMBL" id="ASN07222.1"/>
    </source>
</evidence>
<evidence type="ECO:0000256" key="2">
    <source>
        <dbReference type="ARBA" id="ARBA00004696"/>
    </source>
</evidence>
<dbReference type="GO" id="GO:0004640">
    <property type="term" value="F:phosphoribosylanthranilate isomerase activity"/>
    <property type="evidence" value="ECO:0007669"/>
    <property type="project" value="TreeGrafter"/>
</dbReference>
<keyword evidence="5 9" id="KW-0210">Decarboxylase</keyword>
<dbReference type="KEGG" id="vne:CFK40_20550"/>